<dbReference type="GO" id="GO:0044423">
    <property type="term" value="C:virion component"/>
    <property type="evidence" value="ECO:0007669"/>
    <property type="project" value="UniProtKB-UniRule"/>
</dbReference>
<comment type="similarity">
    <text evidence="1">Belongs to the Tevenvirinae NAD--protein ADP-ribosyltransferase modA family.</text>
</comment>
<feature type="binding site" evidence="1">
    <location>
        <position position="94"/>
    </location>
    <ligand>
        <name>NAD(+)</name>
        <dbReference type="ChEBI" id="CHEBI:57540"/>
    </ligand>
</feature>
<gene>
    <name evidence="1 2" type="primary">modB</name>
</gene>
<reference evidence="2 3" key="1">
    <citation type="submission" date="2015-02" db="EMBL/GenBank/DDBJ databases">
        <title>Complete genome sequences of Edwardsiella bacteriophages, PEi20 and PEi26.</title>
        <authorList>
            <person name="Yasuike M."/>
            <person name="Nishiki I."/>
            <person name="Iwasaki Y."/>
            <person name="Nakamura Y."/>
            <person name="Fujiwara A."/>
            <person name="Hassan E.S."/>
            <person name="Mahmoud M.M."/>
            <person name="Kawato Y."/>
            <person name="Nagai S."/>
            <person name="Kobayashi T."/>
            <person name="Ototake M."/>
            <person name="Nakai T."/>
        </authorList>
    </citation>
    <scope>NUCLEOTIDE SEQUENCE [LARGE SCALE GENOMIC DNA]</scope>
</reference>
<dbReference type="GO" id="GO:0016779">
    <property type="term" value="F:nucleotidyltransferase activity"/>
    <property type="evidence" value="ECO:0007669"/>
    <property type="project" value="UniProtKB-KW"/>
</dbReference>
<keyword evidence="1" id="KW-0808">Transferase</keyword>
<organism evidence="2 3">
    <name type="scientific">Edwardsiella phage PEi26</name>
    <dbReference type="NCBI Taxonomy" id="1608311"/>
    <lineage>
        <taxon>Viruses</taxon>
        <taxon>Duplodnaviria</taxon>
        <taxon>Heunggongvirae</taxon>
        <taxon>Uroviricota</taxon>
        <taxon>Caudoviricetes</taxon>
        <taxon>Pantevenvirales</taxon>
        <taxon>Straboviridae</taxon>
        <taxon>Tevenvirinae</taxon>
        <taxon>Kanagawavirus</taxon>
        <taxon>Kanagawavirus pei20</taxon>
    </lineage>
</organism>
<proteinExistence type="inferred from homology"/>
<evidence type="ECO:0000313" key="2">
    <source>
        <dbReference type="EMBL" id="BAQ22971.1"/>
    </source>
</evidence>
<evidence type="ECO:0000256" key="1">
    <source>
        <dbReference type="HAMAP-Rule" id="MF_04142"/>
    </source>
</evidence>
<comment type="subcellular location">
    <subcellularLocation>
        <location evidence="1">Virion</location>
    </subcellularLocation>
    <text evidence="1">This protein is injected from the virion into the bacterial cell.</text>
</comment>
<dbReference type="Proteomes" id="UP000225144">
    <property type="component" value="Genome"/>
</dbReference>
<sequence length="229" mass="26681">MLVKATNVETNHPIMITISETAYQAVLKAHTDSVAEEEKERLYIQECVDAKFTDQEQSTLWLCMNDKNEDFIHDRLNPIVRKHMNSTVPVELYRGVSRIERMKLEDLAEGDEFTLDRVTSFSSDFATAKQFAGRWHYDSNIILSMRNCPWAYNYQEDIINIVLGAPDEEYMGLAKVDEQRADKLDMVTGECEFMLPSEARYRIIHIEDQFQTDPNAMAYTIIHLELIEW</sequence>
<dbReference type="InterPro" id="IPR043662">
    <property type="entry name" value="ModB-like"/>
</dbReference>
<dbReference type="HAMAP" id="MF_04142">
    <property type="entry name" value="MODB_T4"/>
    <property type="match status" value="1"/>
</dbReference>
<keyword evidence="1" id="KW-0548">Nucleotidyltransferase</keyword>
<comment type="function">
    <text evidence="1">ADP-ribosyltransferase that regulates transcription by ADP-ribosylation of host ribosomal protein S1. Additional identified targets include proteins involved in either translation or cellular metabolism such as elongation factor-Tu or trigger factor. Also reprograms the host's gene-expression system by RNAylating host ribosomal protein S1. ModB can attach NAD-capped RNAs to target proteins post-transcriptionally resulting in covalent RNA-protein conjugates.</text>
</comment>
<accession>A0A0B6VTS9</accession>
<keyword evidence="1" id="KW-0328">Glycosyltransferase</keyword>
<dbReference type="GO" id="GO:0106274">
    <property type="term" value="F:NAD+-protein-arginine ADP-ribosyltransferase activity"/>
    <property type="evidence" value="ECO:0007669"/>
    <property type="project" value="UniProtKB-UniRule"/>
</dbReference>
<comment type="catalytic activity">
    <reaction evidence="1">
        <text>L-arginyl-[protein] + NAD(+) = N(omega)-(ADP-D-ribosyl)-L-arginyl-[protein] + nicotinamide + H(+)</text>
        <dbReference type="Rhea" id="RHEA:19149"/>
        <dbReference type="Rhea" id="RHEA-COMP:10532"/>
        <dbReference type="Rhea" id="RHEA-COMP:15087"/>
        <dbReference type="ChEBI" id="CHEBI:15378"/>
        <dbReference type="ChEBI" id="CHEBI:17154"/>
        <dbReference type="ChEBI" id="CHEBI:29965"/>
        <dbReference type="ChEBI" id="CHEBI:57540"/>
        <dbReference type="ChEBI" id="CHEBI:142554"/>
        <dbReference type="EC" id="2.4.2.31"/>
    </reaction>
</comment>
<feature type="active site" evidence="1">
    <location>
        <position position="192"/>
    </location>
</feature>
<keyword evidence="1" id="KW-0946">Virion</keyword>
<evidence type="ECO:0000313" key="3">
    <source>
        <dbReference type="Proteomes" id="UP000225144"/>
    </source>
</evidence>
<dbReference type="EMBL" id="AP014715">
    <property type="protein sequence ID" value="BAQ22971.1"/>
    <property type="molecule type" value="Genomic_DNA"/>
</dbReference>
<protein>
    <recommendedName>
        <fullName evidence="1">NAD--protein ADP-ribosyltransferase modB</fullName>
        <ecNumber evidence="1">2.4.2.31</ecNumber>
    </recommendedName>
</protein>
<dbReference type="EC" id="2.4.2.31" evidence="1"/>
<name>A0A0B6VTS9_9CAUD</name>